<organism evidence="2 3">
    <name type="scientific">candidate division WOR_3 bacterium SM23_60</name>
    <dbReference type="NCBI Taxonomy" id="1703780"/>
    <lineage>
        <taxon>Bacteria</taxon>
        <taxon>Bacteria division WOR-3</taxon>
    </lineage>
</organism>
<dbReference type="NCBIfam" id="TIGR04183">
    <property type="entry name" value="Por_Secre_tail"/>
    <property type="match status" value="1"/>
</dbReference>
<dbReference type="Gene3D" id="2.60.40.4070">
    <property type="match status" value="1"/>
</dbReference>
<dbReference type="PATRIC" id="fig|1703780.3.peg.99"/>
<protein>
    <recommendedName>
        <fullName evidence="1">FlgD/Vpr Ig-like domain-containing protein</fullName>
    </recommendedName>
</protein>
<comment type="caution">
    <text evidence="2">The sequence shown here is derived from an EMBL/GenBank/DDBJ whole genome shotgun (WGS) entry which is preliminary data.</text>
</comment>
<dbReference type="AlphaFoldDB" id="A0A0S8G2G6"/>
<dbReference type="InterPro" id="IPR026444">
    <property type="entry name" value="Secre_tail"/>
</dbReference>
<dbReference type="Pfam" id="PF13860">
    <property type="entry name" value="FlgD_ig"/>
    <property type="match status" value="1"/>
</dbReference>
<reference evidence="2 3" key="1">
    <citation type="journal article" date="2015" name="Microbiome">
        <title>Genomic resolution of linkages in carbon, nitrogen, and sulfur cycling among widespread estuary sediment bacteria.</title>
        <authorList>
            <person name="Baker B.J."/>
            <person name="Lazar C.S."/>
            <person name="Teske A.P."/>
            <person name="Dick G.J."/>
        </authorList>
    </citation>
    <scope>NUCLEOTIDE SEQUENCE [LARGE SCALE GENOMIC DNA]</scope>
    <source>
        <strain evidence="2">SM23_60</strain>
    </source>
</reference>
<evidence type="ECO:0000313" key="2">
    <source>
        <dbReference type="EMBL" id="KPK67126.1"/>
    </source>
</evidence>
<gene>
    <name evidence="2" type="ORF">AMJ87_13900</name>
</gene>
<proteinExistence type="predicted"/>
<feature type="domain" description="FlgD/Vpr Ig-like" evidence="1">
    <location>
        <begin position="141"/>
        <end position="198"/>
    </location>
</feature>
<dbReference type="InterPro" id="IPR025965">
    <property type="entry name" value="FlgD/Vpr_Ig-like"/>
</dbReference>
<accession>A0A0S8G2G6</accession>
<sequence length="209" mass="22995">MFGCTFAGDGNATANIQDVTGQAGTIADGYTHDYLYGLGPDSYVDEITANGGAIFFKSQDNIGRAVSYSGLSGMYRAIHSTFIFGALRDGAFTKAMLMTQYMDYLSETVDVQEYTENAITQCTVSPNPFSNTTVVRYQMRDESPEQVSVKVYDITGRLVRQWNNPTIQQSNDIVWDGCDDNGNRLSSGTYIVRIATETETVTRAVVLMN</sequence>
<evidence type="ECO:0000259" key="1">
    <source>
        <dbReference type="Pfam" id="PF13860"/>
    </source>
</evidence>
<evidence type="ECO:0000313" key="3">
    <source>
        <dbReference type="Proteomes" id="UP000051096"/>
    </source>
</evidence>
<dbReference type="EMBL" id="LJUO01000239">
    <property type="protein sequence ID" value="KPK67126.1"/>
    <property type="molecule type" value="Genomic_DNA"/>
</dbReference>
<dbReference type="Proteomes" id="UP000051096">
    <property type="component" value="Unassembled WGS sequence"/>
</dbReference>
<name>A0A0S8G2G6_UNCW3</name>